<sequence>MSRGNGQQVKIVFIETHYVETDVASFKYVVQRLTGKDSVVGTEPMCGGSAPKRRAAEPSGVSGRAVGSSVLFRGVSFKEFDELLVELPPLDELLS</sequence>
<dbReference type="InterPro" id="IPR008889">
    <property type="entry name" value="VQ"/>
</dbReference>
<dbReference type="Pfam" id="PF05678">
    <property type="entry name" value="VQ"/>
    <property type="match status" value="1"/>
</dbReference>
<dbReference type="OrthoDB" id="691083at2759"/>
<protein>
    <recommendedName>
        <fullName evidence="1">VQ domain-containing protein</fullName>
    </recommendedName>
</protein>
<dbReference type="AlphaFoldDB" id="A0A7J0G3H7"/>
<evidence type="ECO:0000313" key="2">
    <source>
        <dbReference type="EMBL" id="GFZ05318.1"/>
    </source>
</evidence>
<name>A0A7J0G3H7_9ERIC</name>
<dbReference type="InterPro" id="IPR039608">
    <property type="entry name" value="VQ_1/10"/>
</dbReference>
<dbReference type="Proteomes" id="UP000585474">
    <property type="component" value="Unassembled WGS sequence"/>
</dbReference>
<gene>
    <name evidence="2" type="ORF">Acr_17g0008900</name>
</gene>
<feature type="domain" description="VQ" evidence="1">
    <location>
        <begin position="14"/>
        <end position="38"/>
    </location>
</feature>
<dbReference type="EMBL" id="BJWL01000017">
    <property type="protein sequence ID" value="GFZ05318.1"/>
    <property type="molecule type" value="Genomic_DNA"/>
</dbReference>
<proteinExistence type="predicted"/>
<accession>A0A7J0G3H7</accession>
<dbReference type="PANTHER" id="PTHR34777:SF1">
    <property type="entry name" value="VQ MOTIF-CONTAINING PROTEIN 10"/>
    <property type="match status" value="1"/>
</dbReference>
<comment type="caution">
    <text evidence="2">The sequence shown here is derived from an EMBL/GenBank/DDBJ whole genome shotgun (WGS) entry which is preliminary data.</text>
</comment>
<keyword evidence="3" id="KW-1185">Reference proteome</keyword>
<organism evidence="2 3">
    <name type="scientific">Actinidia rufa</name>
    <dbReference type="NCBI Taxonomy" id="165716"/>
    <lineage>
        <taxon>Eukaryota</taxon>
        <taxon>Viridiplantae</taxon>
        <taxon>Streptophyta</taxon>
        <taxon>Embryophyta</taxon>
        <taxon>Tracheophyta</taxon>
        <taxon>Spermatophyta</taxon>
        <taxon>Magnoliopsida</taxon>
        <taxon>eudicotyledons</taxon>
        <taxon>Gunneridae</taxon>
        <taxon>Pentapetalae</taxon>
        <taxon>asterids</taxon>
        <taxon>Ericales</taxon>
        <taxon>Actinidiaceae</taxon>
        <taxon>Actinidia</taxon>
    </lineage>
</organism>
<evidence type="ECO:0000313" key="3">
    <source>
        <dbReference type="Proteomes" id="UP000585474"/>
    </source>
</evidence>
<evidence type="ECO:0000259" key="1">
    <source>
        <dbReference type="Pfam" id="PF05678"/>
    </source>
</evidence>
<reference evidence="2 3" key="1">
    <citation type="submission" date="2019-07" db="EMBL/GenBank/DDBJ databases">
        <title>De Novo Assembly of kiwifruit Actinidia rufa.</title>
        <authorList>
            <person name="Sugita-Konishi S."/>
            <person name="Sato K."/>
            <person name="Mori E."/>
            <person name="Abe Y."/>
            <person name="Kisaki G."/>
            <person name="Hamano K."/>
            <person name="Suezawa K."/>
            <person name="Otani M."/>
            <person name="Fukuda T."/>
            <person name="Manabe T."/>
            <person name="Gomi K."/>
            <person name="Tabuchi M."/>
            <person name="Akimitsu K."/>
            <person name="Kataoka I."/>
        </authorList>
    </citation>
    <scope>NUCLEOTIDE SEQUENCE [LARGE SCALE GENOMIC DNA]</scope>
    <source>
        <strain evidence="3">cv. Fuchu</strain>
    </source>
</reference>
<dbReference type="PANTHER" id="PTHR34777">
    <property type="entry name" value="VQ MOTIF-CONTAINING PROTEIN 10"/>
    <property type="match status" value="1"/>
</dbReference>